<evidence type="ECO:0000313" key="9">
    <source>
        <dbReference type="Proteomes" id="UP000325780"/>
    </source>
</evidence>
<dbReference type="OrthoDB" id="288590at2759"/>
<dbReference type="PANTHER" id="PTHR10209">
    <property type="entry name" value="OXIDOREDUCTASE, 2OG-FE II OXYGENASE FAMILY PROTEIN"/>
    <property type="match status" value="1"/>
</dbReference>
<comment type="similarity">
    <text evidence="1 5">Belongs to the iron/ascorbate-dependent oxidoreductase family.</text>
</comment>
<dbReference type="InterPro" id="IPR027443">
    <property type="entry name" value="IPNS-like_sf"/>
</dbReference>
<dbReference type="AlphaFoldDB" id="A0A5N6U431"/>
<dbReference type="Proteomes" id="UP000325780">
    <property type="component" value="Unassembled WGS sequence"/>
</dbReference>
<dbReference type="PRINTS" id="PR00682">
    <property type="entry name" value="IPNSYNTHASE"/>
</dbReference>
<dbReference type="SUPFAM" id="SSF51197">
    <property type="entry name" value="Clavaminate synthase-like"/>
    <property type="match status" value="1"/>
</dbReference>
<dbReference type="GO" id="GO:0016491">
    <property type="term" value="F:oxidoreductase activity"/>
    <property type="evidence" value="ECO:0007669"/>
    <property type="project" value="UniProtKB-KW"/>
</dbReference>
<dbReference type="InterPro" id="IPR026992">
    <property type="entry name" value="DIOX_N"/>
</dbReference>
<dbReference type="InterPro" id="IPR005123">
    <property type="entry name" value="Oxoglu/Fe-dep_dioxygenase_dom"/>
</dbReference>
<dbReference type="GO" id="GO:0044283">
    <property type="term" value="P:small molecule biosynthetic process"/>
    <property type="evidence" value="ECO:0007669"/>
    <property type="project" value="UniProtKB-ARBA"/>
</dbReference>
<evidence type="ECO:0000256" key="6">
    <source>
        <dbReference type="SAM" id="MobiDB-lite"/>
    </source>
</evidence>
<dbReference type="Pfam" id="PF14226">
    <property type="entry name" value="DIOX_N"/>
    <property type="match status" value="1"/>
</dbReference>
<keyword evidence="3 5" id="KW-0560">Oxidoreductase</keyword>
<feature type="region of interest" description="Disordered" evidence="6">
    <location>
        <begin position="117"/>
        <end position="156"/>
    </location>
</feature>
<keyword evidence="9" id="KW-1185">Reference proteome</keyword>
<evidence type="ECO:0000256" key="5">
    <source>
        <dbReference type="RuleBase" id="RU003682"/>
    </source>
</evidence>
<protein>
    <submittedName>
        <fullName evidence="8">2OG-Fe(II) oxygenase superfamily protein</fullName>
    </submittedName>
</protein>
<evidence type="ECO:0000256" key="2">
    <source>
        <dbReference type="ARBA" id="ARBA00022723"/>
    </source>
</evidence>
<dbReference type="Gene3D" id="2.60.120.330">
    <property type="entry name" value="B-lactam Antibiotic, Isopenicillin N Synthase, Chain"/>
    <property type="match status" value="1"/>
</dbReference>
<keyword evidence="4 5" id="KW-0408">Iron</keyword>
<feature type="domain" description="Fe2OG dioxygenase" evidence="7">
    <location>
        <begin position="207"/>
        <end position="314"/>
    </location>
</feature>
<keyword evidence="2 5" id="KW-0479">Metal-binding</keyword>
<proteinExistence type="inferred from homology"/>
<dbReference type="GO" id="GO:0046872">
    <property type="term" value="F:metal ion binding"/>
    <property type="evidence" value="ECO:0007669"/>
    <property type="project" value="UniProtKB-KW"/>
</dbReference>
<dbReference type="Pfam" id="PF03171">
    <property type="entry name" value="2OG-FeII_Oxy"/>
    <property type="match status" value="1"/>
</dbReference>
<name>A0A5N6U431_ASPAV</name>
<accession>A0A5N6U431</accession>
<dbReference type="PROSITE" id="PS51471">
    <property type="entry name" value="FE2OG_OXY"/>
    <property type="match status" value="1"/>
</dbReference>
<feature type="compositionally biased region" description="Basic and acidic residues" evidence="6">
    <location>
        <begin position="124"/>
        <end position="142"/>
    </location>
</feature>
<gene>
    <name evidence="8" type="ORF">BDV25DRAFT_169153</name>
</gene>
<evidence type="ECO:0000259" key="7">
    <source>
        <dbReference type="PROSITE" id="PS51471"/>
    </source>
</evidence>
<sequence>MATQTEYTHVELLTLKGPEYRRVSTAPPRPPTNDEIPVIDLSPIDGDQQARGELATKVRAAAENTGFFYIKNHGISEELIGDALSQAKAFFNQSVDEKKKVDRKKFKHFAGYHGLGSTQINRTESQDRKETFSLRYSPRHDPTNTQPGTQSDDEDDRLLWHGTSHIPGLRDTTIAFWQARLALARKLVRIFALSLNLPSNYFDDVVTHPGADGLYVHYPGTPESTNDETKLEVGIGSHTDIQCFTLLWQDKSGGLQVLSAADEWLDARPIEGTLVVNIGDFLQRLSNNRFKSTVHRVYNRQSGSRYSMPFFFGFNPESVCAVVPTCVDEDHPALYEPISCGKWHRDRLALASNKKSA</sequence>
<dbReference type="InterPro" id="IPR044861">
    <property type="entry name" value="IPNS-like_FE2OG_OXY"/>
</dbReference>
<evidence type="ECO:0000256" key="1">
    <source>
        <dbReference type="ARBA" id="ARBA00008056"/>
    </source>
</evidence>
<dbReference type="EMBL" id="ML742041">
    <property type="protein sequence ID" value="KAE8153270.1"/>
    <property type="molecule type" value="Genomic_DNA"/>
</dbReference>
<organism evidence="8 9">
    <name type="scientific">Aspergillus avenaceus</name>
    <dbReference type="NCBI Taxonomy" id="36643"/>
    <lineage>
        <taxon>Eukaryota</taxon>
        <taxon>Fungi</taxon>
        <taxon>Dikarya</taxon>
        <taxon>Ascomycota</taxon>
        <taxon>Pezizomycotina</taxon>
        <taxon>Eurotiomycetes</taxon>
        <taxon>Eurotiomycetidae</taxon>
        <taxon>Eurotiales</taxon>
        <taxon>Aspergillaceae</taxon>
        <taxon>Aspergillus</taxon>
        <taxon>Aspergillus subgen. Circumdati</taxon>
    </lineage>
</organism>
<evidence type="ECO:0000256" key="4">
    <source>
        <dbReference type="ARBA" id="ARBA00023004"/>
    </source>
</evidence>
<evidence type="ECO:0000313" key="8">
    <source>
        <dbReference type="EMBL" id="KAE8153270.1"/>
    </source>
</evidence>
<dbReference type="PANTHER" id="PTHR10209:SF881">
    <property type="entry name" value="FI07970P-RELATED"/>
    <property type="match status" value="1"/>
</dbReference>
<reference evidence="8 9" key="1">
    <citation type="submission" date="2019-04" db="EMBL/GenBank/DDBJ databases">
        <title>Friends and foes A comparative genomics study of 23 Aspergillus species from section Flavi.</title>
        <authorList>
            <consortium name="DOE Joint Genome Institute"/>
            <person name="Kjaerbolling I."/>
            <person name="Vesth T."/>
            <person name="Frisvad J.C."/>
            <person name="Nybo J.L."/>
            <person name="Theobald S."/>
            <person name="Kildgaard S."/>
            <person name="Isbrandt T."/>
            <person name="Kuo A."/>
            <person name="Sato A."/>
            <person name="Lyhne E.K."/>
            <person name="Kogle M.E."/>
            <person name="Wiebenga A."/>
            <person name="Kun R.S."/>
            <person name="Lubbers R.J."/>
            <person name="Makela M.R."/>
            <person name="Barry K."/>
            <person name="Chovatia M."/>
            <person name="Clum A."/>
            <person name="Daum C."/>
            <person name="Haridas S."/>
            <person name="He G."/>
            <person name="LaButti K."/>
            <person name="Lipzen A."/>
            <person name="Mondo S."/>
            <person name="Riley R."/>
            <person name="Salamov A."/>
            <person name="Simmons B.A."/>
            <person name="Magnuson J.K."/>
            <person name="Henrissat B."/>
            <person name="Mortensen U.H."/>
            <person name="Larsen T.O."/>
            <person name="Devries R.P."/>
            <person name="Grigoriev I.V."/>
            <person name="Machida M."/>
            <person name="Baker S.E."/>
            <person name="Andersen M.R."/>
        </authorList>
    </citation>
    <scope>NUCLEOTIDE SEQUENCE [LARGE SCALE GENOMIC DNA]</scope>
    <source>
        <strain evidence="8 9">IBT 18842</strain>
    </source>
</reference>
<evidence type="ECO:0000256" key="3">
    <source>
        <dbReference type="ARBA" id="ARBA00023002"/>
    </source>
</evidence>